<reference evidence="2 3" key="1">
    <citation type="submission" date="2018-10" db="EMBL/GenBank/DDBJ databases">
        <title>Genomic Encyclopedia of Archaeal and Bacterial Type Strains, Phase II (KMG-II): from individual species to whole genera.</title>
        <authorList>
            <person name="Goeker M."/>
        </authorList>
    </citation>
    <scope>NUCLEOTIDE SEQUENCE [LARGE SCALE GENOMIC DNA]</scope>
    <source>
        <strain evidence="2 3">DSM 43383</strain>
    </source>
</reference>
<keyword evidence="3" id="KW-1185">Reference proteome</keyword>
<accession>A0A495QKT8</accession>
<gene>
    <name evidence="2" type="ORF">BZB76_3885</name>
</gene>
<comment type="caution">
    <text evidence="2">The sequence shown here is derived from an EMBL/GenBank/DDBJ whole genome shotgun (WGS) entry which is preliminary data.</text>
</comment>
<protein>
    <submittedName>
        <fullName evidence="2">Uncharacterized protein</fullName>
    </submittedName>
</protein>
<dbReference type="Proteomes" id="UP000274601">
    <property type="component" value="Unassembled WGS sequence"/>
</dbReference>
<evidence type="ECO:0000256" key="1">
    <source>
        <dbReference type="SAM" id="MobiDB-lite"/>
    </source>
</evidence>
<sequence length="384" mass="42177">MNPGVLIRELRMGRGRTAALRMALWQVRGEIAASELGDPSTAELGILKRQQHLLLDIHARVDPATHRRVKAALEKATEHPAVKAVARRMAEKPPQHRTPTDFSALTNAFMKAGGFVEPQQHNRKPLGRPAEQTPPGTGPEAKPGHMENGVSAFRTSARMPTWRQTLHREHLRRGVLPIPAGVKITARRAGLGISLGIDHRSWAEAGRVRVVRTKLSDDGSHLVLEPPGWPSDFFPGIVLDMSWIPERRTFFGRTHELEGPLVIRGTAATIDGRIIAHRYDPQVIIRETAPGGSRSAVPTGLSDTDWVLRTLQILGYLDAEGRAVLAEDALERSMVGELGFPRGQTQRITQAVARLIGSGLVSRVKAPSTHAGVPPIHRCREELR</sequence>
<evidence type="ECO:0000313" key="3">
    <source>
        <dbReference type="Proteomes" id="UP000274601"/>
    </source>
</evidence>
<name>A0A495QKT8_9ACTN</name>
<dbReference type="AlphaFoldDB" id="A0A495QKT8"/>
<proteinExistence type="predicted"/>
<organism evidence="2 3">
    <name type="scientific">Actinomadura pelletieri DSM 43383</name>
    <dbReference type="NCBI Taxonomy" id="1120940"/>
    <lineage>
        <taxon>Bacteria</taxon>
        <taxon>Bacillati</taxon>
        <taxon>Actinomycetota</taxon>
        <taxon>Actinomycetes</taxon>
        <taxon>Streptosporangiales</taxon>
        <taxon>Thermomonosporaceae</taxon>
        <taxon>Actinomadura</taxon>
    </lineage>
</organism>
<evidence type="ECO:0000313" key="2">
    <source>
        <dbReference type="EMBL" id="RKS73195.1"/>
    </source>
</evidence>
<feature type="region of interest" description="Disordered" evidence="1">
    <location>
        <begin position="117"/>
        <end position="147"/>
    </location>
</feature>
<dbReference type="EMBL" id="RBWU01000004">
    <property type="protein sequence ID" value="RKS73195.1"/>
    <property type="molecule type" value="Genomic_DNA"/>
</dbReference>